<evidence type="ECO:0000256" key="1">
    <source>
        <dbReference type="ARBA" id="ARBA00005594"/>
    </source>
</evidence>
<keyword evidence="7" id="KW-0030">Aminoacyl-tRNA synthetase</keyword>
<evidence type="ECO:0000259" key="13">
    <source>
        <dbReference type="Pfam" id="PF24810"/>
    </source>
</evidence>
<keyword evidence="15" id="KW-1185">Reference proteome</keyword>
<dbReference type="Gene3D" id="1.10.730.10">
    <property type="entry name" value="Isoleucyl-tRNA Synthetase, Domain 1"/>
    <property type="match status" value="1"/>
</dbReference>
<dbReference type="CDD" id="cd07959">
    <property type="entry name" value="Anticodon_Ia_Leu_AEc"/>
    <property type="match status" value="1"/>
</dbReference>
<evidence type="ECO:0000256" key="6">
    <source>
        <dbReference type="ARBA" id="ARBA00022917"/>
    </source>
</evidence>
<dbReference type="AlphaFoldDB" id="A0AAJ8LEJ2"/>
<dbReference type="Proteomes" id="UP000322225">
    <property type="component" value="Chromosome 4"/>
</dbReference>
<evidence type="ECO:0000256" key="4">
    <source>
        <dbReference type="ARBA" id="ARBA00022741"/>
    </source>
</evidence>
<feature type="region of interest" description="Disordered" evidence="10">
    <location>
        <begin position="231"/>
        <end position="265"/>
    </location>
</feature>
<dbReference type="InterPro" id="IPR009008">
    <property type="entry name" value="Val/Leu/Ile-tRNA-synth_edit"/>
</dbReference>
<feature type="compositionally biased region" description="Polar residues" evidence="10">
    <location>
        <begin position="243"/>
        <end position="258"/>
    </location>
</feature>
<evidence type="ECO:0000313" key="15">
    <source>
        <dbReference type="Proteomes" id="UP000322225"/>
    </source>
</evidence>
<evidence type="ECO:0000313" key="14">
    <source>
        <dbReference type="EMBL" id="WWD17668.1"/>
    </source>
</evidence>
<dbReference type="InterPro" id="IPR055416">
    <property type="entry name" value="RBD_LARS1"/>
</dbReference>
<dbReference type="InterPro" id="IPR004493">
    <property type="entry name" value="Leu-tRNA-synth_Ia_arc/euk"/>
</dbReference>
<dbReference type="Pfam" id="PF24810">
    <property type="entry name" value="RBD_LARS1"/>
    <property type="match status" value="1"/>
</dbReference>
<dbReference type="Pfam" id="PF08264">
    <property type="entry name" value="Anticodon_1"/>
    <property type="match status" value="1"/>
</dbReference>
<dbReference type="SUPFAM" id="SSF50677">
    <property type="entry name" value="ValRS/IleRS/LeuRS editing domain"/>
    <property type="match status" value="1"/>
</dbReference>
<keyword evidence="6" id="KW-0648">Protein biosynthesis</keyword>
<evidence type="ECO:0000256" key="2">
    <source>
        <dbReference type="ARBA" id="ARBA00013164"/>
    </source>
</evidence>
<dbReference type="KEGG" id="ksn:43591171"/>
<evidence type="ECO:0000259" key="11">
    <source>
        <dbReference type="Pfam" id="PF00133"/>
    </source>
</evidence>
<dbReference type="GeneID" id="43591171"/>
<evidence type="ECO:0000256" key="5">
    <source>
        <dbReference type="ARBA" id="ARBA00022840"/>
    </source>
</evidence>
<dbReference type="GO" id="GO:0006429">
    <property type="term" value="P:leucyl-tRNA aminoacylation"/>
    <property type="evidence" value="ECO:0007669"/>
    <property type="project" value="InterPro"/>
</dbReference>
<evidence type="ECO:0000256" key="7">
    <source>
        <dbReference type="ARBA" id="ARBA00023146"/>
    </source>
</evidence>
<feature type="domain" description="Leucine--tRNA ligase RagD-binding" evidence="13">
    <location>
        <begin position="1064"/>
        <end position="1130"/>
    </location>
</feature>
<dbReference type="Pfam" id="PF00133">
    <property type="entry name" value="tRNA-synt_1"/>
    <property type="match status" value="2"/>
</dbReference>
<feature type="domain" description="Aminoacyl-tRNA synthetase class Ia" evidence="11">
    <location>
        <begin position="299"/>
        <end position="871"/>
    </location>
</feature>
<dbReference type="FunFam" id="3.90.740.10:FF:000001">
    <property type="entry name" value="Leucine--tRNA ligase, cytoplasmic"/>
    <property type="match status" value="1"/>
</dbReference>
<dbReference type="Gene3D" id="3.40.50.620">
    <property type="entry name" value="HUPs"/>
    <property type="match status" value="1"/>
</dbReference>
<accession>A0AAJ8LEJ2</accession>
<dbReference type="GO" id="GO:0005524">
    <property type="term" value="F:ATP binding"/>
    <property type="evidence" value="ECO:0007669"/>
    <property type="project" value="UniProtKB-KW"/>
</dbReference>
<evidence type="ECO:0000256" key="3">
    <source>
        <dbReference type="ARBA" id="ARBA00022598"/>
    </source>
</evidence>
<comment type="catalytic activity">
    <reaction evidence="9">
        <text>tRNA(Leu) + L-leucine + ATP = L-leucyl-tRNA(Leu) + AMP + diphosphate</text>
        <dbReference type="Rhea" id="RHEA:11688"/>
        <dbReference type="Rhea" id="RHEA-COMP:9613"/>
        <dbReference type="Rhea" id="RHEA-COMP:9622"/>
        <dbReference type="ChEBI" id="CHEBI:30616"/>
        <dbReference type="ChEBI" id="CHEBI:33019"/>
        <dbReference type="ChEBI" id="CHEBI:57427"/>
        <dbReference type="ChEBI" id="CHEBI:78442"/>
        <dbReference type="ChEBI" id="CHEBI:78494"/>
        <dbReference type="ChEBI" id="CHEBI:456215"/>
        <dbReference type="EC" id="6.1.1.4"/>
    </reaction>
</comment>
<proteinExistence type="inferred from homology"/>
<protein>
    <recommendedName>
        <fullName evidence="2">leucine--tRNA ligase</fullName>
        <ecNumber evidence="2">6.1.1.4</ecNumber>
    </recommendedName>
    <alternativeName>
        <fullName evidence="8">Leucyl-tRNA synthetase</fullName>
    </alternativeName>
</protein>
<keyword evidence="5" id="KW-0067">ATP-binding</keyword>
<dbReference type="InterPro" id="IPR014729">
    <property type="entry name" value="Rossmann-like_a/b/a_fold"/>
</dbReference>
<keyword evidence="3 14" id="KW-0436">Ligase</keyword>
<reference evidence="14" key="2">
    <citation type="submission" date="2024-01" db="EMBL/GenBank/DDBJ databases">
        <title>Comparative genomics of Cryptococcus and Kwoniella reveals pathogenesis evolution and contrasting modes of karyotype evolution via chromosome fusion or intercentromeric recombination.</title>
        <authorList>
            <person name="Coelho M.A."/>
            <person name="David-Palma M."/>
            <person name="Shea T."/>
            <person name="Bowers K."/>
            <person name="McGinley-Smith S."/>
            <person name="Mohammad A.W."/>
            <person name="Gnirke A."/>
            <person name="Yurkov A.M."/>
            <person name="Nowrousian M."/>
            <person name="Sun S."/>
            <person name="Cuomo C.A."/>
            <person name="Heitman J."/>
        </authorList>
    </citation>
    <scope>NUCLEOTIDE SEQUENCE</scope>
    <source>
        <strain evidence="14">CBS 12478</strain>
    </source>
</reference>
<name>A0AAJ8LEJ2_9TREE</name>
<dbReference type="InterPro" id="IPR002300">
    <property type="entry name" value="aa-tRNA-synth_Ia"/>
</dbReference>
<dbReference type="PANTHER" id="PTHR45794:SF1">
    <property type="entry name" value="LEUCINE--TRNA LIGASE, CYTOPLASMIC"/>
    <property type="match status" value="1"/>
</dbReference>
<evidence type="ECO:0000256" key="10">
    <source>
        <dbReference type="SAM" id="MobiDB-lite"/>
    </source>
</evidence>
<dbReference type="RefSeq" id="XP_031858784.2">
    <property type="nucleotide sequence ID" value="XM_032007003.2"/>
</dbReference>
<dbReference type="GO" id="GO:0004823">
    <property type="term" value="F:leucine-tRNA ligase activity"/>
    <property type="evidence" value="ECO:0007669"/>
    <property type="project" value="UniProtKB-EC"/>
</dbReference>
<dbReference type="InterPro" id="IPR009080">
    <property type="entry name" value="tRNAsynth_Ia_anticodon-bd"/>
</dbReference>
<dbReference type="EMBL" id="CP144054">
    <property type="protein sequence ID" value="WWD17668.1"/>
    <property type="molecule type" value="Genomic_DNA"/>
</dbReference>
<dbReference type="SUPFAM" id="SSF52374">
    <property type="entry name" value="Nucleotidylyl transferase"/>
    <property type="match status" value="1"/>
</dbReference>
<feature type="domain" description="Aminoacyl-tRNA synthetase class Ia" evidence="11">
    <location>
        <begin position="147"/>
        <end position="215"/>
    </location>
</feature>
<organism evidence="14 15">
    <name type="scientific">Kwoniella shandongensis</name>
    <dbReference type="NCBI Taxonomy" id="1734106"/>
    <lineage>
        <taxon>Eukaryota</taxon>
        <taxon>Fungi</taxon>
        <taxon>Dikarya</taxon>
        <taxon>Basidiomycota</taxon>
        <taxon>Agaricomycotina</taxon>
        <taxon>Tremellomycetes</taxon>
        <taxon>Tremellales</taxon>
        <taxon>Cryptococcaceae</taxon>
        <taxon>Kwoniella</taxon>
    </lineage>
</organism>
<gene>
    <name evidence="14" type="ORF">CI109_102109</name>
</gene>
<evidence type="ECO:0000256" key="9">
    <source>
        <dbReference type="ARBA" id="ARBA00047469"/>
    </source>
</evidence>
<feature type="domain" description="Methionyl/Valyl/Leucyl/Isoleucyl-tRNA synthetase anticodon-binding" evidence="12">
    <location>
        <begin position="910"/>
        <end position="1044"/>
    </location>
</feature>
<sequence>MVGNFLINGRNTSDSRLNDNLEDLRLSNFFAQIDRTAPLLPALRRLLNKISCFRLLLSPNALTSQARIPGPSYLKPLLQLRRMASTDATAPVVTMEKTDKRDYLIDLEKSAQTTWADQKMFEVNPPPLPEGVKSFADFFATEQSMEDLQKKHPKWFGNFPYAYMNGSLHLGHAFTISKIEFAAGFERLRGKRVLFPVGYHATGMPIKSASDKLIREMELFGEDFSGYKEETAEEETNPVIPVPTTTALPAKSLESTDPSKGKKGKLAAKSTGLTYQFQILELIGVPRDELKKFADPYHWLEYFPPIAKQDLNGIGARVDWRRQFITTDANPYYDSFIRWQLNKLHKQGRVKFGKRYTIYSPKDGQPCMDHDRASGEAVNPQEYTAVKMEVLEWGPTVTSEVKQAVGGKKVWMVAATLRPETMYGQTNCFVGPNLKYGIYEAANNELFLLTERAARNMAFQGTFDGARGEYTKVVDVVGSELLGTKVAPPFGLVKEVYVLPMEGVLATKGTGVVTSVPSDSPDDYRTLMDLRKKAEMYKIQPEWAAVDPIPVIETPKYGNLIAETLCTQLKIQSQRDKDKLAEAKDIAYKEGFYSGVMTVGDFKGLPVVEAKPKVRQQIIDAGLGLPYAEPESEVISRSADVCVVALVDQWYLDYGEDMWKTQAFKLLGQLNTYQDETRNAFEAVLNWLNQWACARSYGLGSKLPWDPVWLIESLSDSTIYMSYYTVANLLHQDMFGKQLGPLGITADQMTDEVWEYVLAGGDLPANSPVELEKAAQLRYHFNYFYPVDVRSSGKDLIPNHLTFWVYTHAALFPEKHWPRAVRTNGHLMLNGKKMSKSTGNFLTMAEATRKYGADATRLTLADAGDDITDANFEEQVANAAILRLHTACTWIEEMKATESSLRTGEFNDFDRGFRSEMDALITEAYSAFEQMEFKHALKAGLYDFENARNWYRLICDPVNGGNGMHRDLVFAWIRANTLLISPFTPHYAEHIWKTILGETTSIQNARFPEPSAAVNRVALEQMDYMRGVVESIRYAEAQIMRKKGKKNVGTGYDSSKSKKARIFVASKFPEWQDAVIAMVKDAYDGEKIDEVKLRKSIEAAGLMKDKRVMPFSQSFKKRVTALGSAAFDRSLPFDELHTLTILRPYIKSAVKFEDVDVVSVEEALKTLEEAGGEKEGWAKEKIESSEPGVPGLQFWNV</sequence>
<dbReference type="InterPro" id="IPR013155">
    <property type="entry name" value="M/V/L/I-tRNA-synth_anticd-bd"/>
</dbReference>
<dbReference type="PANTHER" id="PTHR45794">
    <property type="entry name" value="LEUCYL-TRNA SYNTHETASE"/>
    <property type="match status" value="1"/>
</dbReference>
<keyword evidence="4" id="KW-0547">Nucleotide-binding</keyword>
<dbReference type="EC" id="6.1.1.4" evidence="2"/>
<comment type="similarity">
    <text evidence="1">Belongs to the class-I aminoacyl-tRNA synthetase family.</text>
</comment>
<dbReference type="Gene3D" id="3.90.740.10">
    <property type="entry name" value="Valyl/Leucyl/Isoleucyl-tRNA synthetase, editing domain"/>
    <property type="match status" value="1"/>
</dbReference>
<evidence type="ECO:0000259" key="12">
    <source>
        <dbReference type="Pfam" id="PF08264"/>
    </source>
</evidence>
<dbReference type="GO" id="GO:0002161">
    <property type="term" value="F:aminoacyl-tRNA deacylase activity"/>
    <property type="evidence" value="ECO:0007669"/>
    <property type="project" value="InterPro"/>
</dbReference>
<reference evidence="14" key="1">
    <citation type="submission" date="2017-08" db="EMBL/GenBank/DDBJ databases">
        <authorList>
            <person name="Cuomo C."/>
            <person name="Billmyre B."/>
            <person name="Heitman J."/>
        </authorList>
    </citation>
    <scope>NUCLEOTIDE SEQUENCE</scope>
    <source>
        <strain evidence="14">CBS 12478</strain>
    </source>
</reference>
<dbReference type="NCBIfam" id="TIGR00395">
    <property type="entry name" value="leuS_arch"/>
    <property type="match status" value="1"/>
</dbReference>
<evidence type="ECO:0000256" key="8">
    <source>
        <dbReference type="ARBA" id="ARBA00030520"/>
    </source>
</evidence>
<dbReference type="SUPFAM" id="SSF47323">
    <property type="entry name" value="Anticodon-binding domain of a subclass of class I aminoacyl-tRNA synthetases"/>
    <property type="match status" value="1"/>
</dbReference>